<organism evidence="2 3">
    <name type="scientific">Austropuccinia psidii MF-1</name>
    <dbReference type="NCBI Taxonomy" id="1389203"/>
    <lineage>
        <taxon>Eukaryota</taxon>
        <taxon>Fungi</taxon>
        <taxon>Dikarya</taxon>
        <taxon>Basidiomycota</taxon>
        <taxon>Pucciniomycotina</taxon>
        <taxon>Pucciniomycetes</taxon>
        <taxon>Pucciniales</taxon>
        <taxon>Sphaerophragmiaceae</taxon>
        <taxon>Austropuccinia</taxon>
    </lineage>
</organism>
<comment type="caution">
    <text evidence="2">The sequence shown here is derived from an EMBL/GenBank/DDBJ whole genome shotgun (WGS) entry which is preliminary data.</text>
</comment>
<keyword evidence="3" id="KW-1185">Reference proteome</keyword>
<name>A0A9Q3H8S7_9BASI</name>
<feature type="compositionally biased region" description="Polar residues" evidence="1">
    <location>
        <begin position="1"/>
        <end position="16"/>
    </location>
</feature>
<evidence type="ECO:0000313" key="2">
    <source>
        <dbReference type="EMBL" id="MBW0493959.1"/>
    </source>
</evidence>
<reference evidence="2" key="1">
    <citation type="submission" date="2021-03" db="EMBL/GenBank/DDBJ databases">
        <title>Draft genome sequence of rust myrtle Austropuccinia psidii MF-1, a brazilian biotype.</title>
        <authorList>
            <person name="Quecine M.C."/>
            <person name="Pachon D.M.R."/>
            <person name="Bonatelli M.L."/>
            <person name="Correr F.H."/>
            <person name="Franceschini L.M."/>
            <person name="Leite T.F."/>
            <person name="Margarido G.R.A."/>
            <person name="Almeida C.A."/>
            <person name="Ferrarezi J.A."/>
            <person name="Labate C.A."/>
        </authorList>
    </citation>
    <scope>NUCLEOTIDE SEQUENCE</scope>
    <source>
        <strain evidence="2">MF-1</strain>
    </source>
</reference>
<dbReference type="AlphaFoldDB" id="A0A9Q3H8S7"/>
<feature type="region of interest" description="Disordered" evidence="1">
    <location>
        <begin position="113"/>
        <end position="180"/>
    </location>
</feature>
<feature type="compositionally biased region" description="Basic and acidic residues" evidence="1">
    <location>
        <begin position="27"/>
        <end position="43"/>
    </location>
</feature>
<evidence type="ECO:0000256" key="1">
    <source>
        <dbReference type="SAM" id="MobiDB-lite"/>
    </source>
</evidence>
<gene>
    <name evidence="2" type="ORF">O181_033674</name>
</gene>
<accession>A0A9Q3H8S7</accession>
<dbReference type="Proteomes" id="UP000765509">
    <property type="component" value="Unassembled WGS sequence"/>
</dbReference>
<evidence type="ECO:0000313" key="3">
    <source>
        <dbReference type="Proteomes" id="UP000765509"/>
    </source>
</evidence>
<protein>
    <submittedName>
        <fullName evidence="2">Uncharacterized protein</fullName>
    </submittedName>
</protein>
<proteinExistence type="predicted"/>
<dbReference type="EMBL" id="AVOT02012322">
    <property type="protein sequence ID" value="MBW0493959.1"/>
    <property type="molecule type" value="Genomic_DNA"/>
</dbReference>
<feature type="compositionally biased region" description="Polar residues" evidence="1">
    <location>
        <begin position="127"/>
        <end position="141"/>
    </location>
</feature>
<feature type="region of interest" description="Disordered" evidence="1">
    <location>
        <begin position="1"/>
        <end position="97"/>
    </location>
</feature>
<sequence length="196" mass="21497">MTPTRSGSHYSIQSNGSGPGHSSHEHKRQEFHPRGGAKMEDTRASTSSRRKTAGVGTSSKPLDRDNKLLPSRKKGLGPREYREPSEGLNTHVLQRKSSKYKFLIDKQNCFVRGPEEIVGPKEGQQPGGSSSRIHKNSFASTSSKQQSEGQEKGKGKGKAQVEQTLPSYLQSSKEVKDSHGKCVQCGKNFYGIQKKG</sequence>